<feature type="domain" description="RNA polymerase sigma-70 region 3" evidence="3">
    <location>
        <begin position="51"/>
        <end position="122"/>
    </location>
</feature>
<dbReference type="SUPFAM" id="SSF88659">
    <property type="entry name" value="Sigma3 and sigma4 domains of RNA polymerase sigma factors"/>
    <property type="match status" value="1"/>
</dbReference>
<dbReference type="InterPro" id="IPR050239">
    <property type="entry name" value="Sigma-70_RNA_pol_init_factors"/>
</dbReference>
<evidence type="ECO:0000256" key="2">
    <source>
        <dbReference type="SAM" id="MobiDB-lite"/>
    </source>
</evidence>
<evidence type="ECO:0000313" key="5">
    <source>
        <dbReference type="EMBL" id="KAJ7976932.1"/>
    </source>
</evidence>
<dbReference type="InterPro" id="IPR007627">
    <property type="entry name" value="RNA_pol_sigma70_r2"/>
</dbReference>
<evidence type="ECO:0000313" key="6">
    <source>
        <dbReference type="Proteomes" id="UP001163823"/>
    </source>
</evidence>
<dbReference type="AlphaFoldDB" id="A0AAD7Q8P2"/>
<feature type="region of interest" description="Disordered" evidence="2">
    <location>
        <begin position="136"/>
        <end position="155"/>
    </location>
</feature>
<comment type="similarity">
    <text evidence="1">Belongs to the sigma-70 factor family.</text>
</comment>
<dbReference type="PANTHER" id="PTHR30603">
    <property type="entry name" value="RNA POLYMERASE SIGMA FACTOR RPO"/>
    <property type="match status" value="1"/>
</dbReference>
<evidence type="ECO:0000259" key="4">
    <source>
        <dbReference type="Pfam" id="PF04542"/>
    </source>
</evidence>
<keyword evidence="6" id="KW-1185">Reference proteome</keyword>
<accession>A0AAD7Q8P2</accession>
<dbReference type="Proteomes" id="UP001163823">
    <property type="component" value="Chromosome 3"/>
</dbReference>
<dbReference type="Pfam" id="PF04539">
    <property type="entry name" value="Sigma70_r3"/>
    <property type="match status" value="1"/>
</dbReference>
<sequence>MGLMKSVEKFKPQGGCRFATYAYWWIRKTTRKAIFQLSRTVRLPENVYTLLGKVMEAKKLSIQEGNQRPTKEEIARRVGITVEKLDKLFFTARIPLSMQQTVWSGQDITFQEITADAAIEIPDVSVAKQLEAACVQPPQHSKPKREDDNQAKIWY</sequence>
<reference evidence="5" key="1">
    <citation type="journal article" date="2023" name="Science">
        <title>Elucidation of the pathway for biosynthesis of saponin adjuvants from the soapbark tree.</title>
        <authorList>
            <person name="Reed J."/>
            <person name="Orme A."/>
            <person name="El-Demerdash A."/>
            <person name="Owen C."/>
            <person name="Martin L.B.B."/>
            <person name="Misra R.C."/>
            <person name="Kikuchi S."/>
            <person name="Rejzek M."/>
            <person name="Martin A.C."/>
            <person name="Harkess A."/>
            <person name="Leebens-Mack J."/>
            <person name="Louveau T."/>
            <person name="Stephenson M.J."/>
            <person name="Osbourn A."/>
        </authorList>
    </citation>
    <scope>NUCLEOTIDE SEQUENCE</scope>
    <source>
        <strain evidence="5">S10</strain>
    </source>
</reference>
<dbReference type="EMBL" id="JARAOO010000003">
    <property type="protein sequence ID" value="KAJ7976932.1"/>
    <property type="molecule type" value="Genomic_DNA"/>
</dbReference>
<dbReference type="InterPro" id="IPR036388">
    <property type="entry name" value="WH-like_DNA-bd_sf"/>
</dbReference>
<comment type="caution">
    <text evidence="5">The sequence shown here is derived from an EMBL/GenBank/DDBJ whole genome shotgun (WGS) entry which is preliminary data.</text>
</comment>
<dbReference type="Gene3D" id="1.10.10.10">
    <property type="entry name" value="Winged helix-like DNA-binding domain superfamily/Winged helix DNA-binding domain"/>
    <property type="match status" value="1"/>
</dbReference>
<dbReference type="PANTHER" id="PTHR30603:SF45">
    <property type="entry name" value="RNA POLYMERASE SIGMA FACTOR SIGF, CHLOROPLASTIC"/>
    <property type="match status" value="1"/>
</dbReference>
<protein>
    <submittedName>
        <fullName evidence="5">RNA polymerase sigma factor</fullName>
    </submittedName>
</protein>
<organism evidence="5 6">
    <name type="scientific">Quillaja saponaria</name>
    <name type="common">Soap bark tree</name>
    <dbReference type="NCBI Taxonomy" id="32244"/>
    <lineage>
        <taxon>Eukaryota</taxon>
        <taxon>Viridiplantae</taxon>
        <taxon>Streptophyta</taxon>
        <taxon>Embryophyta</taxon>
        <taxon>Tracheophyta</taxon>
        <taxon>Spermatophyta</taxon>
        <taxon>Magnoliopsida</taxon>
        <taxon>eudicotyledons</taxon>
        <taxon>Gunneridae</taxon>
        <taxon>Pentapetalae</taxon>
        <taxon>rosids</taxon>
        <taxon>fabids</taxon>
        <taxon>Fabales</taxon>
        <taxon>Quillajaceae</taxon>
        <taxon>Quillaja</taxon>
    </lineage>
</organism>
<proteinExistence type="inferred from homology"/>
<dbReference type="InterPro" id="IPR013324">
    <property type="entry name" value="RNA_pol_sigma_r3/r4-like"/>
</dbReference>
<dbReference type="GO" id="GO:0006352">
    <property type="term" value="P:DNA-templated transcription initiation"/>
    <property type="evidence" value="ECO:0007669"/>
    <property type="project" value="InterPro"/>
</dbReference>
<feature type="compositionally biased region" description="Basic and acidic residues" evidence="2">
    <location>
        <begin position="144"/>
        <end position="155"/>
    </location>
</feature>
<dbReference type="GO" id="GO:0003700">
    <property type="term" value="F:DNA-binding transcription factor activity"/>
    <property type="evidence" value="ECO:0007669"/>
    <property type="project" value="InterPro"/>
</dbReference>
<dbReference type="InterPro" id="IPR013325">
    <property type="entry name" value="RNA_pol_sigma_r2"/>
</dbReference>
<name>A0AAD7Q8P2_QUISA</name>
<feature type="domain" description="RNA polymerase sigma-70 region 2" evidence="4">
    <location>
        <begin position="1"/>
        <end position="39"/>
    </location>
</feature>
<dbReference type="SUPFAM" id="SSF88946">
    <property type="entry name" value="Sigma2 domain of RNA polymerase sigma factors"/>
    <property type="match status" value="1"/>
</dbReference>
<dbReference type="Pfam" id="PF04542">
    <property type="entry name" value="Sigma70_r2"/>
    <property type="match status" value="1"/>
</dbReference>
<evidence type="ECO:0000256" key="1">
    <source>
        <dbReference type="ARBA" id="ARBA00007788"/>
    </source>
</evidence>
<dbReference type="InterPro" id="IPR007624">
    <property type="entry name" value="RNA_pol_sigma70_r3"/>
</dbReference>
<dbReference type="Gene3D" id="1.10.601.10">
    <property type="entry name" value="RNA Polymerase Primary Sigma Factor"/>
    <property type="match status" value="1"/>
</dbReference>
<evidence type="ECO:0000259" key="3">
    <source>
        <dbReference type="Pfam" id="PF04539"/>
    </source>
</evidence>
<dbReference type="KEGG" id="qsa:O6P43_006642"/>
<gene>
    <name evidence="5" type="ORF">O6P43_006642</name>
</gene>